<organism evidence="1 2">
    <name type="scientific">Brucella intermedia</name>
    <dbReference type="NCBI Taxonomy" id="94625"/>
    <lineage>
        <taxon>Bacteria</taxon>
        <taxon>Pseudomonadati</taxon>
        <taxon>Pseudomonadota</taxon>
        <taxon>Alphaproteobacteria</taxon>
        <taxon>Hyphomicrobiales</taxon>
        <taxon>Brucellaceae</taxon>
        <taxon>Brucella/Ochrobactrum group</taxon>
        <taxon>Brucella</taxon>
    </lineage>
</organism>
<gene>
    <name evidence="1" type="ORF">GXX48_14940</name>
</gene>
<dbReference type="Proteomes" id="UP000551563">
    <property type="component" value="Unassembled WGS sequence"/>
</dbReference>
<proteinExistence type="predicted"/>
<protein>
    <submittedName>
        <fullName evidence="1">Uncharacterized protein</fullName>
    </submittedName>
</protein>
<evidence type="ECO:0000313" key="1">
    <source>
        <dbReference type="EMBL" id="HHV68926.1"/>
    </source>
</evidence>
<evidence type="ECO:0000313" key="2">
    <source>
        <dbReference type="Proteomes" id="UP000551563"/>
    </source>
</evidence>
<comment type="caution">
    <text evidence="1">The sequence shown here is derived from an EMBL/GenBank/DDBJ whole genome shotgun (WGS) entry which is preliminary data.</text>
</comment>
<accession>A0A7V6PDF8</accession>
<reference evidence="1 2" key="1">
    <citation type="journal article" date="2020" name="Biotechnol. Biofuels">
        <title>New insights from the biogas microbiome by comprehensive genome-resolved metagenomics of nearly 1600 species originating from multiple anaerobic digesters.</title>
        <authorList>
            <person name="Campanaro S."/>
            <person name="Treu L."/>
            <person name="Rodriguez-R L.M."/>
            <person name="Kovalovszki A."/>
            <person name="Ziels R.M."/>
            <person name="Maus I."/>
            <person name="Zhu X."/>
            <person name="Kougias P.G."/>
            <person name="Basile A."/>
            <person name="Luo G."/>
            <person name="Schluter A."/>
            <person name="Konstantinidis K.T."/>
            <person name="Angelidaki I."/>
        </authorList>
    </citation>
    <scope>NUCLEOTIDE SEQUENCE [LARGE SCALE GENOMIC DNA]</scope>
    <source>
        <strain evidence="1">AS04akNAM_66</strain>
    </source>
</reference>
<name>A0A7V6PDF8_9HYPH</name>
<dbReference type="EMBL" id="DUMN01000418">
    <property type="protein sequence ID" value="HHV68926.1"/>
    <property type="molecule type" value="Genomic_DNA"/>
</dbReference>
<dbReference type="AlphaFoldDB" id="A0A7V6PDF8"/>
<sequence>MADIPADIMALATELLDGAYQFPDGTYAAGAYEAIAKAILAERERCAAIARREKNNTMSLMSMPPQSAAAAAIERAILTGEPVCNAEHSSNSSASLL</sequence>